<dbReference type="STRING" id="542762.A0A4S4DLQ5"/>
<dbReference type="Proteomes" id="UP000306102">
    <property type="component" value="Unassembled WGS sequence"/>
</dbReference>
<dbReference type="GO" id="GO:0005634">
    <property type="term" value="C:nucleus"/>
    <property type="evidence" value="ECO:0007669"/>
    <property type="project" value="TreeGrafter"/>
</dbReference>
<comment type="caution">
    <text evidence="1">The sequence shown here is derived from an EMBL/GenBank/DDBJ whole genome shotgun (WGS) entry which is preliminary data.</text>
</comment>
<dbReference type="GO" id="GO:0003682">
    <property type="term" value="F:chromatin binding"/>
    <property type="evidence" value="ECO:0007669"/>
    <property type="project" value="TreeGrafter"/>
</dbReference>
<name>A0A4S4DLQ5_CAMSN</name>
<dbReference type="EMBL" id="SDRB02010858">
    <property type="protein sequence ID" value="THG03859.1"/>
    <property type="molecule type" value="Genomic_DNA"/>
</dbReference>
<organism evidence="1 2">
    <name type="scientific">Camellia sinensis var. sinensis</name>
    <name type="common">China tea</name>
    <dbReference type="NCBI Taxonomy" id="542762"/>
    <lineage>
        <taxon>Eukaryota</taxon>
        <taxon>Viridiplantae</taxon>
        <taxon>Streptophyta</taxon>
        <taxon>Embryophyta</taxon>
        <taxon>Tracheophyta</taxon>
        <taxon>Spermatophyta</taxon>
        <taxon>Magnoliopsida</taxon>
        <taxon>eudicotyledons</taxon>
        <taxon>Gunneridae</taxon>
        <taxon>Pentapetalae</taxon>
        <taxon>asterids</taxon>
        <taxon>Ericales</taxon>
        <taxon>Theaceae</taxon>
        <taxon>Camellia</taxon>
    </lineage>
</organism>
<dbReference type="GO" id="GO:0000977">
    <property type="term" value="F:RNA polymerase II transcription regulatory region sequence-specific DNA binding"/>
    <property type="evidence" value="ECO:0007669"/>
    <property type="project" value="TreeGrafter"/>
</dbReference>
<dbReference type="GO" id="GO:0045944">
    <property type="term" value="P:positive regulation of transcription by RNA polymerase II"/>
    <property type="evidence" value="ECO:0007669"/>
    <property type="project" value="TreeGrafter"/>
</dbReference>
<dbReference type="PANTHER" id="PTHR47025:SF27">
    <property type="entry name" value="PHD-TYPE DOMAIN-CONTAINING PROTEIN"/>
    <property type="match status" value="1"/>
</dbReference>
<protein>
    <submittedName>
        <fullName evidence="1">Uncharacterized protein</fullName>
    </submittedName>
</protein>
<reference evidence="1 2" key="1">
    <citation type="journal article" date="2018" name="Proc. Natl. Acad. Sci. U.S.A.">
        <title>Draft genome sequence of Camellia sinensis var. sinensis provides insights into the evolution of the tea genome and tea quality.</title>
        <authorList>
            <person name="Wei C."/>
            <person name="Yang H."/>
            <person name="Wang S."/>
            <person name="Zhao J."/>
            <person name="Liu C."/>
            <person name="Gao L."/>
            <person name="Xia E."/>
            <person name="Lu Y."/>
            <person name="Tai Y."/>
            <person name="She G."/>
            <person name="Sun J."/>
            <person name="Cao H."/>
            <person name="Tong W."/>
            <person name="Gao Q."/>
            <person name="Li Y."/>
            <person name="Deng W."/>
            <person name="Jiang X."/>
            <person name="Wang W."/>
            <person name="Chen Q."/>
            <person name="Zhang S."/>
            <person name="Li H."/>
            <person name="Wu J."/>
            <person name="Wang P."/>
            <person name="Li P."/>
            <person name="Shi C."/>
            <person name="Zheng F."/>
            <person name="Jian J."/>
            <person name="Huang B."/>
            <person name="Shan D."/>
            <person name="Shi M."/>
            <person name="Fang C."/>
            <person name="Yue Y."/>
            <person name="Li F."/>
            <person name="Li D."/>
            <person name="Wei S."/>
            <person name="Han B."/>
            <person name="Jiang C."/>
            <person name="Yin Y."/>
            <person name="Xia T."/>
            <person name="Zhang Z."/>
            <person name="Bennetzen J.L."/>
            <person name="Zhao S."/>
            <person name="Wan X."/>
        </authorList>
    </citation>
    <scope>NUCLEOTIDE SEQUENCE [LARGE SCALE GENOMIC DNA]</scope>
    <source>
        <strain evidence="2">cv. Shuchazao</strain>
        <tissue evidence="1">Leaf</tissue>
    </source>
</reference>
<dbReference type="AlphaFoldDB" id="A0A4S4DLQ5"/>
<dbReference type="PANTHER" id="PTHR47025">
    <property type="entry name" value="AUTOIMMUNE REGULATOR"/>
    <property type="match status" value="1"/>
</dbReference>
<keyword evidence="2" id="KW-1185">Reference proteome</keyword>
<sequence length="155" mass="17482">MSKTSGEGFQSLSILHSLPNVFFAFEECASLSSIPRGKWYCKYCQNMFQREKFVEHNANVVAAGRVLGVDLIEQITKRCIRIVKNPEDAEVIACVLCRGYQFRKSGFGPHTVIVCDQYRMKSVPVVDLGERKIDIIITRSAVIHMLEECIGLLPV</sequence>
<evidence type="ECO:0000313" key="1">
    <source>
        <dbReference type="EMBL" id="THG03859.1"/>
    </source>
</evidence>
<dbReference type="GO" id="GO:0042393">
    <property type="term" value="F:histone binding"/>
    <property type="evidence" value="ECO:0007669"/>
    <property type="project" value="TreeGrafter"/>
</dbReference>
<proteinExistence type="predicted"/>
<accession>A0A4S4DLQ5</accession>
<gene>
    <name evidence="1" type="ORF">TEA_000573</name>
</gene>
<evidence type="ECO:0000313" key="2">
    <source>
        <dbReference type="Proteomes" id="UP000306102"/>
    </source>
</evidence>